<dbReference type="AlphaFoldDB" id="A0A9Q8P769"/>
<proteinExistence type="predicted"/>
<dbReference type="Proteomes" id="UP000756132">
    <property type="component" value="Chromosome 3"/>
</dbReference>
<protein>
    <submittedName>
        <fullName evidence="2">Uncharacterized protein</fullName>
    </submittedName>
</protein>
<feature type="transmembrane region" description="Helical" evidence="1">
    <location>
        <begin position="182"/>
        <end position="208"/>
    </location>
</feature>
<dbReference type="EMBL" id="CP090165">
    <property type="protein sequence ID" value="UJO15587.1"/>
    <property type="molecule type" value="Genomic_DNA"/>
</dbReference>
<feature type="transmembrane region" description="Helical" evidence="1">
    <location>
        <begin position="101"/>
        <end position="122"/>
    </location>
</feature>
<dbReference type="InterPro" id="IPR053018">
    <property type="entry name" value="Elsinochrome_Biosynth-Asso"/>
</dbReference>
<dbReference type="KEGG" id="ffu:CLAFUR5_08414"/>
<name>A0A9Q8P769_PASFU</name>
<evidence type="ECO:0000313" key="3">
    <source>
        <dbReference type="Proteomes" id="UP000756132"/>
    </source>
</evidence>
<keyword evidence="1" id="KW-0812">Transmembrane</keyword>
<reference evidence="2" key="2">
    <citation type="journal article" date="2022" name="Microb. Genom.">
        <title>A chromosome-scale genome assembly of the tomato pathogen Cladosporium fulvum reveals a compartmentalized genome architecture and the presence of a dispensable chromosome.</title>
        <authorList>
            <person name="Zaccaron A.Z."/>
            <person name="Chen L.H."/>
            <person name="Samaras A."/>
            <person name="Stergiopoulos I."/>
        </authorList>
    </citation>
    <scope>NUCLEOTIDE SEQUENCE</scope>
    <source>
        <strain evidence="2">Race5_Kim</strain>
    </source>
</reference>
<keyword evidence="1" id="KW-1133">Transmembrane helix</keyword>
<keyword evidence="1" id="KW-0472">Membrane</keyword>
<dbReference type="PANTHER" id="PTHR37577">
    <property type="entry name" value="INTEGRAL MEMBRANE PROTEIN"/>
    <property type="match status" value="1"/>
</dbReference>
<organism evidence="2 3">
    <name type="scientific">Passalora fulva</name>
    <name type="common">Tomato leaf mold</name>
    <name type="synonym">Cladosporium fulvum</name>
    <dbReference type="NCBI Taxonomy" id="5499"/>
    <lineage>
        <taxon>Eukaryota</taxon>
        <taxon>Fungi</taxon>
        <taxon>Dikarya</taxon>
        <taxon>Ascomycota</taxon>
        <taxon>Pezizomycotina</taxon>
        <taxon>Dothideomycetes</taxon>
        <taxon>Dothideomycetidae</taxon>
        <taxon>Mycosphaerellales</taxon>
        <taxon>Mycosphaerellaceae</taxon>
        <taxon>Fulvia</taxon>
    </lineage>
</organism>
<dbReference type="PANTHER" id="PTHR37577:SF1">
    <property type="entry name" value="INTEGRAL MEMBRANE PROTEIN"/>
    <property type="match status" value="1"/>
</dbReference>
<feature type="transmembrane region" description="Helical" evidence="1">
    <location>
        <begin position="228"/>
        <end position="253"/>
    </location>
</feature>
<dbReference type="OrthoDB" id="5427664at2759"/>
<evidence type="ECO:0000313" key="2">
    <source>
        <dbReference type="EMBL" id="UJO15587.1"/>
    </source>
</evidence>
<gene>
    <name evidence="2" type="ORF">CLAFUR5_08414</name>
</gene>
<sequence length="262" mass="29372">MFCRGYLPTGLSCNGVFYDFKYDWLNEKERECAELFDGDIAGIGVILSVVITTTASICAAFIDSRVGTKTGLIPLSSRLLLATEDRRVLRLRMWRKVLDRLILGFADQQIVTGFALLIIAYIKLTPRHYRLLGSGNEWLEMANGNFALVVFLCIASSSSHLACLMVLNDYFTKHKAMAYPKIVLVACFSVLLTVAVAIASSFTGYLYMIAYYAVTSLPGDTSKRNMRLIIDVVLGVPLATMFYLFWICTLQLLPDVRGWLRQ</sequence>
<accession>A0A9Q8P769</accession>
<dbReference type="GeneID" id="71988292"/>
<keyword evidence="3" id="KW-1185">Reference proteome</keyword>
<reference evidence="2" key="1">
    <citation type="submission" date="2021-12" db="EMBL/GenBank/DDBJ databases">
        <authorList>
            <person name="Zaccaron A."/>
            <person name="Stergiopoulos I."/>
        </authorList>
    </citation>
    <scope>NUCLEOTIDE SEQUENCE</scope>
    <source>
        <strain evidence="2">Race5_Kim</strain>
    </source>
</reference>
<feature type="transmembrane region" description="Helical" evidence="1">
    <location>
        <begin position="40"/>
        <end position="62"/>
    </location>
</feature>
<evidence type="ECO:0000256" key="1">
    <source>
        <dbReference type="SAM" id="Phobius"/>
    </source>
</evidence>
<feature type="transmembrane region" description="Helical" evidence="1">
    <location>
        <begin position="146"/>
        <end position="170"/>
    </location>
</feature>
<dbReference type="RefSeq" id="XP_047759953.1">
    <property type="nucleotide sequence ID" value="XM_047907562.1"/>
</dbReference>